<evidence type="ECO:0000256" key="8">
    <source>
        <dbReference type="SAM" id="MobiDB-lite"/>
    </source>
</evidence>
<dbReference type="GO" id="GO:0031145">
    <property type="term" value="P:anaphase-promoting complex-dependent catabolic process"/>
    <property type="evidence" value="ECO:0007669"/>
    <property type="project" value="TreeGrafter"/>
</dbReference>
<dbReference type="GO" id="GO:0045842">
    <property type="term" value="P:positive regulation of mitotic metaphase/anaphase transition"/>
    <property type="evidence" value="ECO:0007669"/>
    <property type="project" value="TreeGrafter"/>
</dbReference>
<evidence type="ECO:0000256" key="2">
    <source>
        <dbReference type="ARBA" id="ARBA00022737"/>
    </source>
</evidence>
<accession>A0A9P1IAS6</accession>
<evidence type="ECO:0000313" key="10">
    <source>
        <dbReference type="Proteomes" id="UP001152747"/>
    </source>
</evidence>
<organism evidence="9 10">
    <name type="scientific">Caenorhabditis angaria</name>
    <dbReference type="NCBI Taxonomy" id="860376"/>
    <lineage>
        <taxon>Eukaryota</taxon>
        <taxon>Metazoa</taxon>
        <taxon>Ecdysozoa</taxon>
        <taxon>Nematoda</taxon>
        <taxon>Chromadorea</taxon>
        <taxon>Rhabditida</taxon>
        <taxon>Rhabditina</taxon>
        <taxon>Rhabditomorpha</taxon>
        <taxon>Rhabditoidea</taxon>
        <taxon>Rhabditidae</taxon>
        <taxon>Peloderinae</taxon>
        <taxon>Caenorhabditis</taxon>
    </lineage>
</organism>
<dbReference type="GO" id="GO:0051301">
    <property type="term" value="P:cell division"/>
    <property type="evidence" value="ECO:0007669"/>
    <property type="project" value="UniProtKB-KW"/>
</dbReference>
<reference evidence="9" key="1">
    <citation type="submission" date="2022-11" db="EMBL/GenBank/DDBJ databases">
        <authorList>
            <person name="Kikuchi T."/>
        </authorList>
    </citation>
    <scope>NUCLEOTIDE SEQUENCE</scope>
    <source>
        <strain evidence="9">PS1010</strain>
    </source>
</reference>
<dbReference type="AlphaFoldDB" id="A0A9P1IAS6"/>
<keyword evidence="1" id="KW-0132">Cell division</keyword>
<sequence>MNLEKSAIEYSPAADLPKNRDHPYKKAGRRHMLHGPKANDADKFTSPIAPTSSSSGNTHTLELPQIESIRLKTVKTLASRIDGSEYYDESSTDRILEMLEIGRIDEAIAHADTLYSNFVGTESVDIVALADYIKILAVLRQWRRISHLISRKNYHQIHLVFAYYAICALFHRKLYEEVTDLPVGHLIPHNGNQILPLRSPSQVTGRNVEEERMRYSFANMAELDTIARKLKLNSALMLTVAESYLKLMNRDAAMICISYAIQHDNTPIHVERLMTKYNLVEPSELEKYKSIRNNQLEMHDGNYDPKILMEKAQNAYEQGRFGEAKEFTQIVFDNFGPHKDCMILRIHCMAMLKDSRGLLELGHQLVNDDPHVPLPWYCISLYYYTVGANLRARSYISKCTMMDTTFAEAWVAFGHILHYEVEHEQSMSCYYRASKLVDRSSEPYLYVSLQYSSHSSKLSRKFMAEAVARAPKDPLIRHEEACIAYAGKHFTEADKIFRQVLLMVTGCTIETPLNVILKKKIEDFWRPMINNLGHISRRMGRLEDAILFHEKAVKMEPKFVDAIASLAICYSLVGNISRSTQFFNRALAIDPFNETIRQCMSVTMLAQKEIYEVDDNLNFSFIDIQSHEGQPILKNCALRTPFDDAFMIPEVPQIHAPLSTIPPPKPSTNIQVDVQL</sequence>
<evidence type="ECO:0000256" key="1">
    <source>
        <dbReference type="ARBA" id="ARBA00022618"/>
    </source>
</evidence>
<keyword evidence="10" id="KW-1185">Reference proteome</keyword>
<dbReference type="SMART" id="SM00028">
    <property type="entry name" value="TPR"/>
    <property type="match status" value="4"/>
</dbReference>
<evidence type="ECO:0000256" key="7">
    <source>
        <dbReference type="PROSITE-ProRule" id="PRU00339"/>
    </source>
</evidence>
<evidence type="ECO:0000256" key="5">
    <source>
        <dbReference type="ARBA" id="ARBA00022803"/>
    </source>
</evidence>
<evidence type="ECO:0000256" key="3">
    <source>
        <dbReference type="ARBA" id="ARBA00022776"/>
    </source>
</evidence>
<dbReference type="InterPro" id="IPR011990">
    <property type="entry name" value="TPR-like_helical_dom_sf"/>
</dbReference>
<keyword evidence="2" id="KW-0677">Repeat</keyword>
<evidence type="ECO:0000313" key="9">
    <source>
        <dbReference type="EMBL" id="CAI5441223.1"/>
    </source>
</evidence>
<keyword evidence="4" id="KW-0833">Ubl conjugation pathway</keyword>
<dbReference type="GO" id="GO:0005680">
    <property type="term" value="C:anaphase-promoting complex"/>
    <property type="evidence" value="ECO:0007669"/>
    <property type="project" value="TreeGrafter"/>
</dbReference>
<dbReference type="GO" id="GO:0005737">
    <property type="term" value="C:cytoplasm"/>
    <property type="evidence" value="ECO:0007669"/>
    <property type="project" value="TreeGrafter"/>
</dbReference>
<dbReference type="Gene3D" id="1.25.40.10">
    <property type="entry name" value="Tetratricopeptide repeat domain"/>
    <property type="match status" value="1"/>
</dbReference>
<feature type="region of interest" description="Disordered" evidence="8">
    <location>
        <begin position="657"/>
        <end position="676"/>
    </location>
</feature>
<dbReference type="EMBL" id="CANHGI010000002">
    <property type="protein sequence ID" value="CAI5441223.1"/>
    <property type="molecule type" value="Genomic_DNA"/>
</dbReference>
<evidence type="ECO:0000256" key="6">
    <source>
        <dbReference type="ARBA" id="ARBA00023306"/>
    </source>
</evidence>
<gene>
    <name evidence="9" type="ORF">CAMP_LOCUS3860</name>
</gene>
<evidence type="ECO:0000256" key="4">
    <source>
        <dbReference type="ARBA" id="ARBA00022786"/>
    </source>
</evidence>
<feature type="compositionally biased region" description="Polar residues" evidence="8">
    <location>
        <begin position="667"/>
        <end position="676"/>
    </location>
</feature>
<proteinExistence type="predicted"/>
<dbReference type="OrthoDB" id="10006270at2759"/>
<feature type="compositionally biased region" description="Basic residues" evidence="8">
    <location>
        <begin position="25"/>
        <end position="34"/>
    </location>
</feature>
<feature type="repeat" description="TPR" evidence="7">
    <location>
        <begin position="560"/>
        <end position="593"/>
    </location>
</feature>
<keyword evidence="6" id="KW-0131">Cell cycle</keyword>
<name>A0A9P1IAS6_9PELO</name>
<dbReference type="PANTHER" id="PTHR12558">
    <property type="entry name" value="CELL DIVISION CYCLE 16,23,27"/>
    <property type="match status" value="1"/>
</dbReference>
<protein>
    <submittedName>
        <fullName evidence="9">Uncharacterized protein</fullName>
    </submittedName>
</protein>
<keyword evidence="5 7" id="KW-0802">TPR repeat</keyword>
<feature type="compositionally biased region" description="Polar residues" evidence="8">
    <location>
        <begin position="48"/>
        <end position="59"/>
    </location>
</feature>
<comment type="caution">
    <text evidence="9">The sequence shown here is derived from an EMBL/GenBank/DDBJ whole genome shotgun (WGS) entry which is preliminary data.</text>
</comment>
<dbReference type="Pfam" id="PF13181">
    <property type="entry name" value="TPR_8"/>
    <property type="match status" value="1"/>
</dbReference>
<dbReference type="SUPFAM" id="SSF48452">
    <property type="entry name" value="TPR-like"/>
    <property type="match status" value="1"/>
</dbReference>
<dbReference type="PANTHER" id="PTHR12558:SF9">
    <property type="entry name" value="CELL DIVISION CYCLE PROTEIN 16 HOMOLOG"/>
    <property type="match status" value="1"/>
</dbReference>
<feature type="region of interest" description="Disordered" evidence="8">
    <location>
        <begin position="1"/>
        <end position="59"/>
    </location>
</feature>
<dbReference type="Proteomes" id="UP001152747">
    <property type="component" value="Unassembled WGS sequence"/>
</dbReference>
<dbReference type="GO" id="GO:0016567">
    <property type="term" value="P:protein ubiquitination"/>
    <property type="evidence" value="ECO:0007669"/>
    <property type="project" value="TreeGrafter"/>
</dbReference>
<feature type="repeat" description="TPR" evidence="7">
    <location>
        <begin position="526"/>
        <end position="559"/>
    </location>
</feature>
<dbReference type="PROSITE" id="PS50005">
    <property type="entry name" value="TPR"/>
    <property type="match status" value="2"/>
</dbReference>
<dbReference type="InterPro" id="IPR019734">
    <property type="entry name" value="TPR_rpt"/>
</dbReference>
<keyword evidence="3" id="KW-0498">Mitosis</keyword>